<accession>A0ABX0YVH5</accession>
<sequence>MSEYIEITQDVGPWRVLMRWAADADPASGPTRVLITPHPDADPASTQGGVSSTVLRQIDFKKAGDQFRAARPAEPEQQVMQDTEAEALRWLLGTEGISDAYLAFLAESYVRAVARAVPNVTAHLAELTHKRPETIRGHLKEARKRDLLTTVPGKAGGQLTVKAREITNGEYLDRVTAHLMGEQ</sequence>
<organism evidence="1 2">
    <name type="scientific">Streptomyces thermoviolaceus subsp. thermoviolaceus</name>
    <dbReference type="NCBI Taxonomy" id="66860"/>
    <lineage>
        <taxon>Bacteria</taxon>
        <taxon>Bacillati</taxon>
        <taxon>Actinomycetota</taxon>
        <taxon>Actinomycetes</taxon>
        <taxon>Kitasatosporales</taxon>
        <taxon>Streptomycetaceae</taxon>
        <taxon>Streptomyces</taxon>
    </lineage>
</organism>
<dbReference type="RefSeq" id="WP_125496902.1">
    <property type="nucleotide sequence ID" value="NZ_BMVZ01000021.1"/>
</dbReference>
<dbReference type="Proteomes" id="UP000635996">
    <property type="component" value="Unassembled WGS sequence"/>
</dbReference>
<gene>
    <name evidence="1" type="ORF">HCJ95_19115</name>
</gene>
<dbReference type="EMBL" id="JAATEL010000021">
    <property type="protein sequence ID" value="NJP16329.1"/>
    <property type="molecule type" value="Genomic_DNA"/>
</dbReference>
<protein>
    <submittedName>
        <fullName evidence="1">Uncharacterized protein</fullName>
    </submittedName>
</protein>
<evidence type="ECO:0000313" key="1">
    <source>
        <dbReference type="EMBL" id="NJP16329.1"/>
    </source>
</evidence>
<keyword evidence="2" id="KW-1185">Reference proteome</keyword>
<comment type="caution">
    <text evidence="1">The sequence shown here is derived from an EMBL/GenBank/DDBJ whole genome shotgun (WGS) entry which is preliminary data.</text>
</comment>
<name>A0ABX0YVH5_STRTL</name>
<reference evidence="1 2" key="1">
    <citation type="submission" date="2020-03" db="EMBL/GenBank/DDBJ databases">
        <title>WGS of actinomycetes isolated from Thailand.</title>
        <authorList>
            <person name="Thawai C."/>
        </authorList>
    </citation>
    <scope>NUCLEOTIDE SEQUENCE [LARGE SCALE GENOMIC DNA]</scope>
    <source>
        <strain evidence="1 2">NBRC 13905</strain>
    </source>
</reference>
<proteinExistence type="predicted"/>
<evidence type="ECO:0000313" key="2">
    <source>
        <dbReference type="Proteomes" id="UP000635996"/>
    </source>
</evidence>